<dbReference type="Proteomes" id="UP001212263">
    <property type="component" value="Unassembled WGS sequence"/>
</dbReference>
<dbReference type="InterPro" id="IPR036388">
    <property type="entry name" value="WH-like_DNA-bd_sf"/>
</dbReference>
<dbReference type="InterPro" id="IPR013325">
    <property type="entry name" value="RNA_pol_sigma_r2"/>
</dbReference>
<dbReference type="RefSeq" id="WP_013613235.1">
    <property type="nucleotide sequence ID" value="NZ_CABJFF010000017.1"/>
</dbReference>
<dbReference type="GO" id="GO:0016987">
    <property type="term" value="F:sigma factor activity"/>
    <property type="evidence" value="ECO:0007669"/>
    <property type="project" value="UniProtKB-KW"/>
</dbReference>
<organism evidence="8 10">
    <name type="scientific">Odoribacter splanchnicus</name>
    <dbReference type="NCBI Taxonomy" id="28118"/>
    <lineage>
        <taxon>Bacteria</taxon>
        <taxon>Pseudomonadati</taxon>
        <taxon>Bacteroidota</taxon>
        <taxon>Bacteroidia</taxon>
        <taxon>Bacteroidales</taxon>
        <taxon>Odoribacteraceae</taxon>
        <taxon>Odoribacter</taxon>
    </lineage>
</organism>
<evidence type="ECO:0000313" key="6">
    <source>
        <dbReference type="EMBL" id="MCG4959788.1"/>
    </source>
</evidence>
<dbReference type="InterPro" id="IPR013249">
    <property type="entry name" value="RNA_pol_sigma70_r4_t2"/>
</dbReference>
<dbReference type="NCBIfam" id="TIGR02985">
    <property type="entry name" value="Sig70_bacteroi1"/>
    <property type="match status" value="1"/>
</dbReference>
<accession>A0A3D1UFV3</accession>
<dbReference type="Pfam" id="PF08281">
    <property type="entry name" value="Sigma70_r4_2"/>
    <property type="match status" value="1"/>
</dbReference>
<dbReference type="SUPFAM" id="SSF88946">
    <property type="entry name" value="Sigma2 domain of RNA polymerase sigma factors"/>
    <property type="match status" value="1"/>
</dbReference>
<dbReference type="GO" id="GO:0003677">
    <property type="term" value="F:DNA binding"/>
    <property type="evidence" value="ECO:0007669"/>
    <property type="project" value="InterPro"/>
</dbReference>
<evidence type="ECO:0000256" key="2">
    <source>
        <dbReference type="ARBA" id="ARBA00023015"/>
    </source>
</evidence>
<dbReference type="EMBL" id="JAQMRD010000006">
    <property type="protein sequence ID" value="MDB9222698.1"/>
    <property type="molecule type" value="Genomic_DNA"/>
</dbReference>
<dbReference type="SUPFAM" id="SSF88659">
    <property type="entry name" value="Sigma3 and sigma4 domains of RNA polymerase sigma factors"/>
    <property type="match status" value="1"/>
</dbReference>
<dbReference type="AlphaFoldDB" id="A0A3D1UFV3"/>
<evidence type="ECO:0000313" key="10">
    <source>
        <dbReference type="Proteomes" id="UP000283426"/>
    </source>
</evidence>
<dbReference type="Pfam" id="PF04542">
    <property type="entry name" value="Sigma70_r2"/>
    <property type="match status" value="1"/>
</dbReference>
<protein>
    <submittedName>
        <fullName evidence="8">RNA polymerase sigma-70 factor</fullName>
    </submittedName>
    <submittedName>
        <fullName evidence="6">Sigma-70 family RNA polymerase sigma factor</fullName>
    </submittedName>
</protein>
<proteinExistence type="inferred from homology"/>
<dbReference type="Gene3D" id="1.10.1740.10">
    <property type="match status" value="1"/>
</dbReference>
<dbReference type="Proteomes" id="UP000284434">
    <property type="component" value="Unassembled WGS sequence"/>
</dbReference>
<dbReference type="InterPro" id="IPR014284">
    <property type="entry name" value="RNA_pol_sigma-70_dom"/>
</dbReference>
<evidence type="ECO:0000259" key="5">
    <source>
        <dbReference type="SMART" id="SM00421"/>
    </source>
</evidence>
<evidence type="ECO:0000256" key="3">
    <source>
        <dbReference type="ARBA" id="ARBA00023082"/>
    </source>
</evidence>
<keyword evidence="2" id="KW-0805">Transcription regulation</keyword>
<dbReference type="NCBIfam" id="TIGR02937">
    <property type="entry name" value="sigma70-ECF"/>
    <property type="match status" value="1"/>
</dbReference>
<dbReference type="OMA" id="CNIANHY"/>
<reference evidence="10 11" key="1">
    <citation type="submission" date="2018-08" db="EMBL/GenBank/DDBJ databases">
        <title>A genome reference for cultivated species of the human gut microbiota.</title>
        <authorList>
            <person name="Zou Y."/>
            <person name="Xue W."/>
            <person name="Luo G."/>
        </authorList>
    </citation>
    <scope>NUCLEOTIDE SEQUENCE [LARGE SCALE GENOMIC DNA]</scope>
    <source>
        <strain evidence="8 10">AF14-6AC</strain>
        <strain evidence="9 11">OF03-11</strain>
    </source>
</reference>
<evidence type="ECO:0000313" key="9">
    <source>
        <dbReference type="EMBL" id="RGY08389.1"/>
    </source>
</evidence>
<comment type="similarity">
    <text evidence="1">Belongs to the sigma-70 factor family. ECF subfamily.</text>
</comment>
<evidence type="ECO:0000256" key="1">
    <source>
        <dbReference type="ARBA" id="ARBA00010641"/>
    </source>
</evidence>
<dbReference type="SMART" id="SM00421">
    <property type="entry name" value="HTH_LUXR"/>
    <property type="match status" value="1"/>
</dbReference>
<reference evidence="7" key="3">
    <citation type="submission" date="2023-01" db="EMBL/GenBank/DDBJ databases">
        <title>Human gut microbiome strain richness.</title>
        <authorList>
            <person name="Chen-Liaw A."/>
        </authorList>
    </citation>
    <scope>NUCLEOTIDE SEQUENCE</scope>
    <source>
        <strain evidence="7">RTP21484st1_B7_RTP21484_190118</strain>
    </source>
</reference>
<dbReference type="InterPro" id="IPR007627">
    <property type="entry name" value="RNA_pol_sigma70_r2"/>
</dbReference>
<dbReference type="Proteomes" id="UP000283426">
    <property type="component" value="Unassembled WGS sequence"/>
</dbReference>
<dbReference type="EMBL" id="JAKNDN010000013">
    <property type="protein sequence ID" value="MCG4959788.1"/>
    <property type="molecule type" value="Genomic_DNA"/>
</dbReference>
<dbReference type="Gene3D" id="1.10.10.10">
    <property type="entry name" value="Winged helix-like DNA-binding domain superfamily/Winged helix DNA-binding domain"/>
    <property type="match status" value="1"/>
</dbReference>
<keyword evidence="4" id="KW-0804">Transcription</keyword>
<sequence length="187" mass="21721">MLEKQAEDFRKMRSGDMKAFERLFVSLYPGLCNIANHYLNNEMLSKDVAQDAFIKWWNKREDFRDFAAVKSFLYITIRNQCLNYIRDHRKEVDLAGRFSEETDADFDLMVIEEEAIEALYSAIDRLPAQSARIMRLVVKGDKNQEIADQLGISVNSVKTLKYNALNILRKELTGSLLLLLAWFEVQG</sequence>
<dbReference type="GeneID" id="61276299"/>
<dbReference type="PANTHER" id="PTHR43133">
    <property type="entry name" value="RNA POLYMERASE ECF-TYPE SIGMA FACTO"/>
    <property type="match status" value="1"/>
</dbReference>
<dbReference type="PANTHER" id="PTHR43133:SF46">
    <property type="entry name" value="RNA POLYMERASE SIGMA-70 FACTOR ECF SUBFAMILY"/>
    <property type="match status" value="1"/>
</dbReference>
<name>A0A3D1UFV3_9BACT</name>
<reference evidence="6" key="2">
    <citation type="submission" date="2022-01" db="EMBL/GenBank/DDBJ databases">
        <title>Collection of gut derived symbiotic bacterial strains cultured from healthy donors.</title>
        <authorList>
            <person name="Lin H."/>
            <person name="Kohout C."/>
            <person name="Waligurski E."/>
            <person name="Pamer E.G."/>
        </authorList>
    </citation>
    <scope>NUCLEOTIDE SEQUENCE</scope>
    <source>
        <strain evidence="6">DFI.1.149</strain>
    </source>
</reference>
<dbReference type="GO" id="GO:0006352">
    <property type="term" value="P:DNA-templated transcription initiation"/>
    <property type="evidence" value="ECO:0007669"/>
    <property type="project" value="InterPro"/>
</dbReference>
<dbReference type="EMBL" id="QRYW01000024">
    <property type="protein sequence ID" value="RGV25098.1"/>
    <property type="molecule type" value="Genomic_DNA"/>
</dbReference>
<dbReference type="EMBL" id="QSCO01000005">
    <property type="protein sequence ID" value="RGY08389.1"/>
    <property type="molecule type" value="Genomic_DNA"/>
</dbReference>
<evidence type="ECO:0000256" key="4">
    <source>
        <dbReference type="ARBA" id="ARBA00023163"/>
    </source>
</evidence>
<dbReference type="InterPro" id="IPR000792">
    <property type="entry name" value="Tscrpt_reg_LuxR_C"/>
</dbReference>
<evidence type="ECO:0000313" key="8">
    <source>
        <dbReference type="EMBL" id="RGV25098.1"/>
    </source>
</evidence>
<evidence type="ECO:0000313" key="11">
    <source>
        <dbReference type="Proteomes" id="UP000284434"/>
    </source>
</evidence>
<feature type="domain" description="HTH luxR-type" evidence="5">
    <location>
        <begin position="123"/>
        <end position="183"/>
    </location>
</feature>
<comment type="caution">
    <text evidence="8">The sequence shown here is derived from an EMBL/GenBank/DDBJ whole genome shotgun (WGS) entry which is preliminary data.</text>
</comment>
<evidence type="ECO:0000313" key="7">
    <source>
        <dbReference type="EMBL" id="MDB9222698.1"/>
    </source>
</evidence>
<dbReference type="InterPro" id="IPR039425">
    <property type="entry name" value="RNA_pol_sigma-70-like"/>
</dbReference>
<dbReference type="Proteomes" id="UP001199750">
    <property type="component" value="Unassembled WGS sequence"/>
</dbReference>
<keyword evidence="3" id="KW-0731">Sigma factor</keyword>
<dbReference type="InterPro" id="IPR013324">
    <property type="entry name" value="RNA_pol_sigma_r3/r4-like"/>
</dbReference>
<gene>
    <name evidence="8" type="ORF">DWW24_11860</name>
    <name evidence="9" type="ORF">DXA53_04945</name>
    <name evidence="6" type="ORF">L0P03_07995</name>
    <name evidence="7" type="ORF">PN645_06710</name>
</gene>
<dbReference type="InterPro" id="IPR014327">
    <property type="entry name" value="RNA_pol_sigma70_bacteroid"/>
</dbReference>